<dbReference type="PROSITE" id="PS50245">
    <property type="entry name" value="CAP_GLY_2"/>
    <property type="match status" value="1"/>
</dbReference>
<sequence length="248" mass="28000">MADIQVITQDFVNVHITKSDSEDAPPIERRFKKEITVSDFKEKLELVTGGSAASMQLKLYDKKNNYKCDIDNNNALLGSYPIDDGMRIHVVDKFAMTKEFGTTESVEKFELSESEYEKKSDTVRAFLLKNKLGKYNEEEMKRIREQQEKELEEEAKLAASVLLGARCEVRVPGQPPRRAAVRYNGPLEGNKGLFIGVQYDEPLGKNDGEVKGKRYFTCPPKYGGFVRPACVTVGDFPEEPSGLEDDEI</sequence>
<dbReference type="InterPro" id="IPR036859">
    <property type="entry name" value="CAP-Gly_dom_sf"/>
</dbReference>
<organism evidence="6 7">
    <name type="scientific">Plutella xylostella</name>
    <name type="common">Diamondback moth</name>
    <name type="synonym">Plutella maculipennis</name>
    <dbReference type="NCBI Taxonomy" id="51655"/>
    <lineage>
        <taxon>Eukaryota</taxon>
        <taxon>Metazoa</taxon>
        <taxon>Ecdysozoa</taxon>
        <taxon>Arthropoda</taxon>
        <taxon>Hexapoda</taxon>
        <taxon>Insecta</taxon>
        <taxon>Pterygota</taxon>
        <taxon>Neoptera</taxon>
        <taxon>Endopterygota</taxon>
        <taxon>Lepidoptera</taxon>
        <taxon>Glossata</taxon>
        <taxon>Ditrysia</taxon>
        <taxon>Yponomeutoidea</taxon>
        <taxon>Plutellidae</taxon>
        <taxon>Plutella</taxon>
    </lineage>
</organism>
<comment type="similarity">
    <text evidence="4">Belongs to the TBCB family.</text>
</comment>
<keyword evidence="2" id="KW-0963">Cytoplasm</keyword>
<dbReference type="GO" id="GO:0051010">
    <property type="term" value="F:microtubule plus-end binding"/>
    <property type="evidence" value="ECO:0007669"/>
    <property type="project" value="TreeGrafter"/>
</dbReference>
<evidence type="ECO:0000256" key="2">
    <source>
        <dbReference type="ARBA" id="ARBA00022490"/>
    </source>
</evidence>
<dbReference type="FunFam" id="2.30.30.190:FF:000013">
    <property type="entry name" value="Tubulin-folding cofactor B"/>
    <property type="match status" value="1"/>
</dbReference>
<evidence type="ECO:0000259" key="5">
    <source>
        <dbReference type="PROSITE" id="PS50245"/>
    </source>
</evidence>
<comment type="subcellular location">
    <subcellularLocation>
        <location evidence="1">Cytoplasm</location>
    </subcellularLocation>
</comment>
<gene>
    <name evidence="6" type="ORF">PLXY2_LOCUS14769</name>
</gene>
<dbReference type="GO" id="GO:0007023">
    <property type="term" value="P:post-chaperonin tubulin folding pathway"/>
    <property type="evidence" value="ECO:0007669"/>
    <property type="project" value="InterPro"/>
</dbReference>
<dbReference type="AlphaFoldDB" id="A0A8S4GCT8"/>
<dbReference type="GO" id="GO:0007021">
    <property type="term" value="P:tubulin complex assembly"/>
    <property type="evidence" value="ECO:0007669"/>
    <property type="project" value="InterPro"/>
</dbReference>
<dbReference type="Pfam" id="PF01302">
    <property type="entry name" value="CAP_GLY"/>
    <property type="match status" value="1"/>
</dbReference>
<dbReference type="PANTHER" id="PTHR18916:SF85">
    <property type="entry name" value="TUBULIN-FOLDING COFACTOR B"/>
    <property type="match status" value="1"/>
</dbReference>
<dbReference type="CDD" id="cd01789">
    <property type="entry name" value="Ubl_TBCB"/>
    <property type="match status" value="1"/>
</dbReference>
<evidence type="ECO:0000256" key="1">
    <source>
        <dbReference type="ARBA" id="ARBA00004496"/>
    </source>
</evidence>
<dbReference type="InterPro" id="IPR000938">
    <property type="entry name" value="CAP-Gly_domain"/>
</dbReference>
<accession>A0A8S4GCT8</accession>
<reference evidence="6" key="1">
    <citation type="submission" date="2020-11" db="EMBL/GenBank/DDBJ databases">
        <authorList>
            <person name="Whiteford S."/>
        </authorList>
    </citation>
    <scope>NUCLEOTIDE SEQUENCE</scope>
</reference>
<dbReference type="GO" id="GO:0031122">
    <property type="term" value="P:cytoplasmic microtubule organization"/>
    <property type="evidence" value="ECO:0007669"/>
    <property type="project" value="TreeGrafter"/>
</dbReference>
<dbReference type="InterPro" id="IPR029071">
    <property type="entry name" value="Ubiquitin-like_domsf"/>
</dbReference>
<feature type="domain" description="CAP-Gly" evidence="5">
    <location>
        <begin position="185"/>
        <end position="227"/>
    </location>
</feature>
<proteinExistence type="inferred from homology"/>
<dbReference type="Pfam" id="PF14560">
    <property type="entry name" value="Ubiquitin_2"/>
    <property type="match status" value="1"/>
</dbReference>
<dbReference type="Gene3D" id="2.30.30.190">
    <property type="entry name" value="CAP Gly-rich-like domain"/>
    <property type="match status" value="1"/>
</dbReference>
<dbReference type="PANTHER" id="PTHR18916">
    <property type="entry name" value="DYNACTIN 1-RELATED MICROTUBULE-BINDING"/>
    <property type="match status" value="1"/>
</dbReference>
<dbReference type="EMBL" id="CAJHNJ030000145">
    <property type="protein sequence ID" value="CAG9136538.1"/>
    <property type="molecule type" value="Genomic_DNA"/>
</dbReference>
<dbReference type="SUPFAM" id="SSF74924">
    <property type="entry name" value="Cap-Gly domain"/>
    <property type="match status" value="1"/>
</dbReference>
<dbReference type="SMART" id="SM01052">
    <property type="entry name" value="CAP_GLY"/>
    <property type="match status" value="1"/>
</dbReference>
<evidence type="ECO:0000313" key="7">
    <source>
        <dbReference type="Proteomes" id="UP000653454"/>
    </source>
</evidence>
<dbReference type="InterPro" id="IPR045172">
    <property type="entry name" value="TBCB_Ubl"/>
</dbReference>
<dbReference type="Gene3D" id="3.10.20.90">
    <property type="entry name" value="Phosphatidylinositol 3-kinase Catalytic Subunit, Chain A, domain 1"/>
    <property type="match status" value="1"/>
</dbReference>
<dbReference type="GO" id="GO:0035371">
    <property type="term" value="C:microtubule plus-end"/>
    <property type="evidence" value="ECO:0007669"/>
    <property type="project" value="TreeGrafter"/>
</dbReference>
<protein>
    <submittedName>
        <fullName evidence="6">(diamondback moth) hypothetical protein</fullName>
    </submittedName>
</protein>
<dbReference type="GO" id="GO:0005634">
    <property type="term" value="C:nucleus"/>
    <property type="evidence" value="ECO:0007669"/>
    <property type="project" value="TreeGrafter"/>
</dbReference>
<dbReference type="SUPFAM" id="SSF54236">
    <property type="entry name" value="Ubiquitin-like"/>
    <property type="match status" value="1"/>
</dbReference>
<dbReference type="GO" id="GO:0005829">
    <property type="term" value="C:cytosol"/>
    <property type="evidence" value="ECO:0007669"/>
    <property type="project" value="UniProtKB-ARBA"/>
</dbReference>
<evidence type="ECO:0000313" key="6">
    <source>
        <dbReference type="EMBL" id="CAG9136538.1"/>
    </source>
</evidence>
<name>A0A8S4GCT8_PLUXY</name>
<dbReference type="Proteomes" id="UP000653454">
    <property type="component" value="Unassembled WGS sequence"/>
</dbReference>
<dbReference type="GO" id="GO:0043014">
    <property type="term" value="F:alpha-tubulin binding"/>
    <property type="evidence" value="ECO:0007669"/>
    <property type="project" value="InterPro"/>
</dbReference>
<dbReference type="GO" id="GO:0005938">
    <property type="term" value="C:cell cortex"/>
    <property type="evidence" value="ECO:0007669"/>
    <property type="project" value="TreeGrafter"/>
</dbReference>
<keyword evidence="3" id="KW-0143">Chaperone</keyword>
<evidence type="ECO:0000256" key="4">
    <source>
        <dbReference type="ARBA" id="ARBA00025779"/>
    </source>
</evidence>
<dbReference type="InterPro" id="IPR000626">
    <property type="entry name" value="Ubiquitin-like_dom"/>
</dbReference>
<keyword evidence="7" id="KW-1185">Reference proteome</keyword>
<evidence type="ECO:0000256" key="3">
    <source>
        <dbReference type="ARBA" id="ARBA00023186"/>
    </source>
</evidence>
<comment type="caution">
    <text evidence="6">The sequence shown here is derived from an EMBL/GenBank/DDBJ whole genome shotgun (WGS) entry which is preliminary data.</text>
</comment>